<dbReference type="AlphaFoldDB" id="A0A3G9J9I5"/>
<accession>A0A3G9J9I5</accession>
<dbReference type="KEGG" id="ebm:SG0102_26340"/>
<proteinExistence type="predicted"/>
<organism evidence="1 2">
    <name type="scientific">Intestinibaculum porci</name>
    <dbReference type="NCBI Taxonomy" id="2487118"/>
    <lineage>
        <taxon>Bacteria</taxon>
        <taxon>Bacillati</taxon>
        <taxon>Bacillota</taxon>
        <taxon>Erysipelotrichia</taxon>
        <taxon>Erysipelotrichales</taxon>
        <taxon>Erysipelotrichaceae</taxon>
        <taxon>Intestinibaculum</taxon>
    </lineage>
</organism>
<gene>
    <name evidence="1" type="ORF">SG0102_26340</name>
</gene>
<dbReference type="EMBL" id="AP019309">
    <property type="protein sequence ID" value="BBH27700.1"/>
    <property type="molecule type" value="Genomic_DNA"/>
</dbReference>
<evidence type="ECO:0000313" key="1">
    <source>
        <dbReference type="EMBL" id="BBH27700.1"/>
    </source>
</evidence>
<reference evidence="1 2" key="1">
    <citation type="submission" date="2018-11" db="EMBL/GenBank/DDBJ databases">
        <title>Novel Erysipelotrichaceae bacterium isolated from small intestine of a swine.</title>
        <authorList>
            <person name="Kim J.S."/>
            <person name="Choe H."/>
            <person name="Lee Y.R."/>
            <person name="Kim K.M."/>
            <person name="Park D.S."/>
        </authorList>
    </citation>
    <scope>NUCLEOTIDE SEQUENCE [LARGE SCALE GENOMIC DNA]</scope>
    <source>
        <strain evidence="1 2">SG0102</strain>
    </source>
</reference>
<evidence type="ECO:0000313" key="2">
    <source>
        <dbReference type="Proteomes" id="UP000268059"/>
    </source>
</evidence>
<dbReference type="RefSeq" id="WP_125120402.1">
    <property type="nucleotide sequence ID" value="NZ_AP019309.1"/>
</dbReference>
<protein>
    <submittedName>
        <fullName evidence="1">Uncharacterized protein</fullName>
    </submittedName>
</protein>
<dbReference type="InParanoid" id="A0A3G9J9I5"/>
<dbReference type="Proteomes" id="UP000268059">
    <property type="component" value="Chromosome"/>
</dbReference>
<sequence length="116" mass="13123">MRQTIYPACECSYHFEDCTISHLTIKRRTLTLSFLAGFYKGEKLVGGALQMTNLHKDSFLYYKKRKHSLSSLHHLDLHIDGFTVGTGYVIILGTSIYGETCLCVHHLGEIIIESVS</sequence>
<name>A0A3G9J9I5_9FIRM</name>
<keyword evidence="2" id="KW-1185">Reference proteome</keyword>